<dbReference type="GO" id="GO:0005524">
    <property type="term" value="F:ATP binding"/>
    <property type="evidence" value="ECO:0007669"/>
    <property type="project" value="UniProtKB-KW"/>
</dbReference>
<keyword evidence="7 17" id="KW-0067">ATP-binding</keyword>
<comment type="subunit">
    <text evidence="12">The complex is composed of two ATP-binding proteins (NikD and NikE), two transmembrane proteins (NikB and NikC) and a solute-binding protein (NikA).</text>
</comment>
<dbReference type="GO" id="GO:0015833">
    <property type="term" value="P:peptide transport"/>
    <property type="evidence" value="ECO:0007669"/>
    <property type="project" value="InterPro"/>
</dbReference>
<dbReference type="EMBL" id="AWXA01000053">
    <property type="protein sequence ID" value="ERT57203.1"/>
    <property type="molecule type" value="Genomic_DNA"/>
</dbReference>
<keyword evidence="3" id="KW-0813">Transport</keyword>
<evidence type="ECO:0000256" key="8">
    <source>
        <dbReference type="ARBA" id="ARBA00022967"/>
    </source>
</evidence>
<dbReference type="Gene3D" id="3.40.50.300">
    <property type="entry name" value="P-loop containing nucleotide triphosphate hydrolases"/>
    <property type="match status" value="1"/>
</dbReference>
<evidence type="ECO:0000256" key="13">
    <source>
        <dbReference type="ARBA" id="ARBA00039098"/>
    </source>
</evidence>
<dbReference type="PROSITE" id="PS50893">
    <property type="entry name" value="ABC_TRANSPORTER_2"/>
    <property type="match status" value="1"/>
</dbReference>
<dbReference type="InterPro" id="IPR050388">
    <property type="entry name" value="ABC_Ni/Peptide_Import"/>
</dbReference>
<evidence type="ECO:0000256" key="7">
    <source>
        <dbReference type="ARBA" id="ARBA00022840"/>
    </source>
</evidence>
<dbReference type="RefSeq" id="WP_023054509.1">
    <property type="nucleotide sequence ID" value="NZ_AWXA01000053.1"/>
</dbReference>
<dbReference type="GO" id="GO:0016887">
    <property type="term" value="F:ATP hydrolysis activity"/>
    <property type="evidence" value="ECO:0007669"/>
    <property type="project" value="InterPro"/>
</dbReference>
<evidence type="ECO:0000256" key="12">
    <source>
        <dbReference type="ARBA" id="ARBA00038669"/>
    </source>
</evidence>
<evidence type="ECO:0000256" key="15">
    <source>
        <dbReference type="ARBA" id="ARBA00048610"/>
    </source>
</evidence>
<dbReference type="Proteomes" id="UP000017090">
    <property type="component" value="Unassembled WGS sequence"/>
</dbReference>
<keyword evidence="9" id="KW-0406">Ion transport</keyword>
<dbReference type="EC" id="7.2.2.11" evidence="13"/>
<protein>
    <recommendedName>
        <fullName evidence="14">Nickel import system ATP-binding protein NikD</fullName>
        <ecNumber evidence="13">7.2.2.11</ecNumber>
    </recommendedName>
</protein>
<evidence type="ECO:0000256" key="3">
    <source>
        <dbReference type="ARBA" id="ARBA00022448"/>
    </source>
</evidence>
<evidence type="ECO:0000313" key="17">
    <source>
        <dbReference type="EMBL" id="ERT57203.1"/>
    </source>
</evidence>
<accession>U7UFH7</accession>
<comment type="catalytic activity">
    <reaction evidence="15">
        <text>Ni(2+)(out) + ATP + H2O = Ni(2+)(in) + ADP + phosphate + H(+)</text>
        <dbReference type="Rhea" id="RHEA:15557"/>
        <dbReference type="ChEBI" id="CHEBI:15377"/>
        <dbReference type="ChEBI" id="CHEBI:15378"/>
        <dbReference type="ChEBI" id="CHEBI:30616"/>
        <dbReference type="ChEBI" id="CHEBI:43474"/>
        <dbReference type="ChEBI" id="CHEBI:49786"/>
        <dbReference type="ChEBI" id="CHEBI:456216"/>
        <dbReference type="EC" id="7.2.2.11"/>
    </reaction>
    <physiologicalReaction direction="left-to-right" evidence="15">
        <dbReference type="Rhea" id="RHEA:15558"/>
    </physiologicalReaction>
</comment>
<dbReference type="eggNOG" id="COG4172">
    <property type="taxonomic scope" value="Bacteria"/>
</dbReference>
<evidence type="ECO:0000313" key="18">
    <source>
        <dbReference type="Proteomes" id="UP000017090"/>
    </source>
</evidence>
<keyword evidence="18" id="KW-1185">Reference proteome</keyword>
<evidence type="ECO:0000259" key="16">
    <source>
        <dbReference type="PROSITE" id="PS50893"/>
    </source>
</evidence>
<dbReference type="PANTHER" id="PTHR43297">
    <property type="entry name" value="OLIGOPEPTIDE TRANSPORT ATP-BINDING PROTEIN APPD"/>
    <property type="match status" value="1"/>
</dbReference>
<evidence type="ECO:0000256" key="6">
    <source>
        <dbReference type="ARBA" id="ARBA00022741"/>
    </source>
</evidence>
<keyword evidence="10" id="KW-0921">Nickel transport</keyword>
<reference evidence="17 18" key="1">
    <citation type="submission" date="2013-09" db="EMBL/GenBank/DDBJ databases">
        <authorList>
            <person name="Durkin A.S."/>
            <person name="Haft D.R."/>
            <person name="McCorrison J."/>
            <person name="Torralba M."/>
            <person name="Gillis M."/>
            <person name="Haft D.H."/>
            <person name="Methe B."/>
            <person name="Sutton G."/>
            <person name="Nelson K.E."/>
        </authorList>
    </citation>
    <scope>NUCLEOTIDE SEQUENCE [LARGE SCALE GENOMIC DNA]</scope>
    <source>
        <strain evidence="17 18">BV3C16-1</strain>
    </source>
</reference>
<dbReference type="InterPro" id="IPR003439">
    <property type="entry name" value="ABC_transporter-like_ATP-bd"/>
</dbReference>
<dbReference type="PANTHER" id="PTHR43297:SF13">
    <property type="entry name" value="NICKEL ABC TRANSPORTER, ATP-BINDING PROTEIN"/>
    <property type="match status" value="1"/>
</dbReference>
<evidence type="ECO:0000256" key="9">
    <source>
        <dbReference type="ARBA" id="ARBA00023065"/>
    </source>
</evidence>
<dbReference type="AlphaFoldDB" id="U7UFH7"/>
<dbReference type="GO" id="GO:0005886">
    <property type="term" value="C:plasma membrane"/>
    <property type="evidence" value="ECO:0007669"/>
    <property type="project" value="UniProtKB-SubCell"/>
</dbReference>
<comment type="caution">
    <text evidence="17">The sequence shown here is derived from an EMBL/GenBank/DDBJ whole genome shotgun (WGS) entry which is preliminary data.</text>
</comment>
<proteinExistence type="inferred from homology"/>
<keyword evidence="4" id="KW-1003">Cell membrane</keyword>
<dbReference type="InterPro" id="IPR003593">
    <property type="entry name" value="AAA+_ATPase"/>
</dbReference>
<evidence type="ECO:0000256" key="11">
    <source>
        <dbReference type="ARBA" id="ARBA00023136"/>
    </source>
</evidence>
<comment type="similarity">
    <text evidence="2">Belongs to the ABC transporter superfamily.</text>
</comment>
<sequence>MDIEIKNLSVSFPEGKEQRRVLNPVSLTLKQGEITAVIGESGSGKSILGSAVIRLLDDSAVIEGEIYLGETNLLRLPEKEMNKVRGDRIGWIAQDPVAAMNPLMKIGKQVLEGICFHRKKKEEEEKENGIRQLQKYGLKEAEDIWDNYPYQLSGGMAQRVMTAMMTLPHPEWLIADEPTKGLDAFVREQVAEAFRQLKKQGIGIILITHDLRLAERISDRTAIIYKGDLVEFGKTADIFQNPDHDYTKKLFAAAPDRNRHSKIKEADR</sequence>
<dbReference type="SMART" id="SM00382">
    <property type="entry name" value="AAA"/>
    <property type="match status" value="1"/>
</dbReference>
<evidence type="ECO:0000256" key="1">
    <source>
        <dbReference type="ARBA" id="ARBA00004202"/>
    </source>
</evidence>
<dbReference type="Pfam" id="PF08352">
    <property type="entry name" value="oligo_HPY"/>
    <property type="match status" value="1"/>
</dbReference>
<evidence type="ECO:0000256" key="14">
    <source>
        <dbReference type="ARBA" id="ARBA00044143"/>
    </source>
</evidence>
<keyword evidence="5" id="KW-0533">Nickel</keyword>
<dbReference type="SUPFAM" id="SSF52540">
    <property type="entry name" value="P-loop containing nucleoside triphosphate hydrolases"/>
    <property type="match status" value="1"/>
</dbReference>
<name>U7UFH7_9FIRM</name>
<evidence type="ECO:0000256" key="2">
    <source>
        <dbReference type="ARBA" id="ARBA00005417"/>
    </source>
</evidence>
<dbReference type="Pfam" id="PF00005">
    <property type="entry name" value="ABC_tran"/>
    <property type="match status" value="1"/>
</dbReference>
<comment type="subcellular location">
    <subcellularLocation>
        <location evidence="1">Cell membrane</location>
        <topology evidence="1">Peripheral membrane protein</topology>
    </subcellularLocation>
</comment>
<evidence type="ECO:0000256" key="4">
    <source>
        <dbReference type="ARBA" id="ARBA00022475"/>
    </source>
</evidence>
<dbReference type="GO" id="GO:0015413">
    <property type="term" value="F:ABC-type nickel transporter activity"/>
    <property type="evidence" value="ECO:0007669"/>
    <property type="project" value="UniProtKB-EC"/>
</dbReference>
<dbReference type="PATRIC" id="fig|1111454.3.peg.2045"/>
<feature type="domain" description="ABC transporter" evidence="16">
    <location>
        <begin position="3"/>
        <end position="251"/>
    </location>
</feature>
<keyword evidence="8" id="KW-1278">Translocase</keyword>
<dbReference type="CDD" id="cd03257">
    <property type="entry name" value="ABC_NikE_OppD_transporters"/>
    <property type="match status" value="1"/>
</dbReference>
<dbReference type="STRING" id="1111454.HMPREF1250_1754"/>
<keyword evidence="6" id="KW-0547">Nucleotide-binding</keyword>
<organism evidence="17 18">
    <name type="scientific">Megasphaera vaginalis</name>
    <name type="common">ex Srinivasan et al. 2021</name>
    <dbReference type="NCBI Taxonomy" id="1111454"/>
    <lineage>
        <taxon>Bacteria</taxon>
        <taxon>Bacillati</taxon>
        <taxon>Bacillota</taxon>
        <taxon>Negativicutes</taxon>
        <taxon>Veillonellales</taxon>
        <taxon>Veillonellaceae</taxon>
        <taxon>Megasphaera</taxon>
    </lineage>
</organism>
<dbReference type="InterPro" id="IPR013563">
    <property type="entry name" value="Oligopep_ABC_C"/>
</dbReference>
<dbReference type="InterPro" id="IPR027417">
    <property type="entry name" value="P-loop_NTPase"/>
</dbReference>
<evidence type="ECO:0000256" key="10">
    <source>
        <dbReference type="ARBA" id="ARBA00023112"/>
    </source>
</evidence>
<evidence type="ECO:0000256" key="5">
    <source>
        <dbReference type="ARBA" id="ARBA00022596"/>
    </source>
</evidence>
<keyword evidence="11" id="KW-0472">Membrane</keyword>
<dbReference type="OrthoDB" id="9806285at2"/>
<gene>
    <name evidence="17" type="ORF">HMPREF1250_1754</name>
</gene>